<name>A0A385Z0C9_9PSED</name>
<dbReference type="Gene3D" id="1.20.58.300">
    <property type="entry name" value="FlgN-like"/>
    <property type="match status" value="1"/>
</dbReference>
<dbReference type="InterPro" id="IPR036679">
    <property type="entry name" value="FlgN-like_sf"/>
</dbReference>
<organism evidence="4 5">
    <name type="scientific">Pseudomonas cavernae</name>
    <dbReference type="NCBI Taxonomy" id="2320867"/>
    <lineage>
        <taxon>Bacteria</taxon>
        <taxon>Pseudomonadati</taxon>
        <taxon>Pseudomonadota</taxon>
        <taxon>Gammaproteobacteria</taxon>
        <taxon>Pseudomonadales</taxon>
        <taxon>Pseudomonadaceae</taxon>
        <taxon>Pseudomonas</taxon>
    </lineage>
</organism>
<comment type="function">
    <text evidence="1">Required for the efficient initiation of filament assembly.</text>
</comment>
<accession>A0A385Z0C9</accession>
<evidence type="ECO:0000313" key="5">
    <source>
        <dbReference type="Proteomes" id="UP000265560"/>
    </source>
</evidence>
<reference evidence="5" key="1">
    <citation type="submission" date="2018-09" db="EMBL/GenBank/DDBJ databases">
        <authorList>
            <person name="Zhu H."/>
        </authorList>
    </citation>
    <scope>NUCLEOTIDE SEQUENCE [LARGE SCALE GENOMIC DNA]</scope>
    <source>
        <strain evidence="5">K2W31S-8</strain>
    </source>
</reference>
<keyword evidence="4" id="KW-0282">Flagellum</keyword>
<dbReference type="Proteomes" id="UP000265560">
    <property type="component" value="Chromosome"/>
</dbReference>
<proteinExistence type="inferred from homology"/>
<gene>
    <name evidence="4" type="ORF">D3880_08890</name>
</gene>
<dbReference type="EMBL" id="CP032419">
    <property type="protein sequence ID" value="AYC32486.1"/>
    <property type="molecule type" value="Genomic_DNA"/>
</dbReference>
<evidence type="ECO:0000256" key="2">
    <source>
        <dbReference type="ARBA" id="ARBA00007703"/>
    </source>
</evidence>
<evidence type="ECO:0000313" key="4">
    <source>
        <dbReference type="EMBL" id="AYC32486.1"/>
    </source>
</evidence>
<evidence type="ECO:0000256" key="3">
    <source>
        <dbReference type="ARBA" id="ARBA00022795"/>
    </source>
</evidence>
<evidence type="ECO:0000256" key="1">
    <source>
        <dbReference type="ARBA" id="ARBA00002397"/>
    </source>
</evidence>
<sequence>MHDTTLLQLFTQDIDAAQRLLELIDAEFAALGERDLPRLESLLGEKQPLLAQLAQHGSERSQLLASLQLSADRAGLEALASRSSQGAELLARSDELGELLESCQTANLRNGRIIRANQTSVSSVLGILRGGSDTPGLYDSRGSTARIATQRPLSQA</sequence>
<dbReference type="AlphaFoldDB" id="A0A385Z0C9"/>
<dbReference type="GO" id="GO:0044780">
    <property type="term" value="P:bacterial-type flagellum assembly"/>
    <property type="evidence" value="ECO:0007669"/>
    <property type="project" value="InterPro"/>
</dbReference>
<keyword evidence="4" id="KW-0966">Cell projection</keyword>
<keyword evidence="5" id="KW-1185">Reference proteome</keyword>
<dbReference type="OrthoDB" id="5734604at2"/>
<dbReference type="SUPFAM" id="SSF140566">
    <property type="entry name" value="FlgN-like"/>
    <property type="match status" value="1"/>
</dbReference>
<keyword evidence="4" id="KW-0969">Cilium</keyword>
<comment type="similarity">
    <text evidence="2">Belongs to the FlgN family.</text>
</comment>
<protein>
    <submittedName>
        <fullName evidence="4">Flagellar protein FlgN</fullName>
    </submittedName>
</protein>
<dbReference type="RefSeq" id="WP_119893107.1">
    <property type="nucleotide sequence ID" value="NZ_CP032419.1"/>
</dbReference>
<dbReference type="InterPro" id="IPR007809">
    <property type="entry name" value="FlgN-like"/>
</dbReference>
<dbReference type="KEGG" id="pcav:D3880_08890"/>
<dbReference type="Pfam" id="PF05130">
    <property type="entry name" value="FlgN"/>
    <property type="match status" value="1"/>
</dbReference>
<keyword evidence="3" id="KW-1005">Bacterial flagellum biogenesis</keyword>